<dbReference type="NCBIfam" id="TIGR01125">
    <property type="entry name" value="30S ribosomal protein S12 methylthiotransferase RimO"/>
    <property type="match status" value="1"/>
</dbReference>
<feature type="binding site" evidence="8">
    <location>
        <position position="12"/>
    </location>
    <ligand>
        <name>[4Fe-4S] cluster</name>
        <dbReference type="ChEBI" id="CHEBI:49883"/>
        <label>1</label>
    </ligand>
</feature>
<dbReference type="Gene3D" id="3.40.50.12160">
    <property type="entry name" value="Methylthiotransferase, N-terminal domain"/>
    <property type="match status" value="1"/>
</dbReference>
<feature type="binding site" evidence="8">
    <location>
        <position position="159"/>
    </location>
    <ligand>
        <name>[4Fe-4S] cluster</name>
        <dbReference type="ChEBI" id="CHEBI:49883"/>
        <label>2</label>
        <note>4Fe-4S-S-AdoMet</note>
    </ligand>
</feature>
<keyword evidence="1 8" id="KW-0004">4Fe-4S</keyword>
<dbReference type="NCBIfam" id="TIGR00089">
    <property type="entry name" value="MiaB/RimO family radical SAM methylthiotransferase"/>
    <property type="match status" value="1"/>
</dbReference>
<dbReference type="PROSITE" id="PS50926">
    <property type="entry name" value="TRAM"/>
    <property type="match status" value="1"/>
</dbReference>
<keyword evidence="13" id="KW-1185">Reference proteome</keyword>
<evidence type="ECO:0000256" key="1">
    <source>
        <dbReference type="ARBA" id="ARBA00022485"/>
    </source>
</evidence>
<dbReference type="InterPro" id="IPR012340">
    <property type="entry name" value="NA-bd_OB-fold"/>
</dbReference>
<comment type="subcellular location">
    <subcellularLocation>
        <location evidence="8">Cytoplasm</location>
    </subcellularLocation>
</comment>
<keyword evidence="5 8" id="KW-0479">Metal-binding</keyword>
<evidence type="ECO:0000256" key="8">
    <source>
        <dbReference type="HAMAP-Rule" id="MF_01865"/>
    </source>
</evidence>
<dbReference type="GO" id="GO:0005840">
    <property type="term" value="C:ribosome"/>
    <property type="evidence" value="ECO:0007669"/>
    <property type="project" value="UniProtKB-KW"/>
</dbReference>
<sequence>MTIKVGMVSLGCPKNQVDAEMLLSNMSNYGYAITSNPEEADVVVINTCGFIESAKQESIDTILDFCERKGQGNLKCVVVTGCLAERYQQELAKEIPETDVVLGIGANGEIAKAIEQALEGKKVAAFAPKCELALNGDRMLTTPPYLAYLKIAEGCNNCCTYCAIPSIRGPYRSREMEDILKEARWLAETGVKELVVVAQDTTRYGEDLYGASKLPQLLEQLCEIEGFHWIRVLYCYPERITDELLDVIATQPKIAKYLDVPIQHINTSVLKRMNRRSTKEEILDVIQKIRTKVPNITLRTSLIAGFPGETEEQFEELVEFVKQVKFDRMGCFAYSQEEGTPAGRMPEQLEDAVKQRRAELVMLEQQTINGEHNRALLGKTIEVLVEGFDYDNSCYYGRSEADAPEIDGTVLFVSEQEHDAGEFVTVKIIDATEYDLMGQVVQEETE</sequence>
<evidence type="ECO:0000256" key="5">
    <source>
        <dbReference type="ARBA" id="ARBA00022723"/>
    </source>
</evidence>
<dbReference type="PROSITE" id="PS01278">
    <property type="entry name" value="MTTASE_RADICAL"/>
    <property type="match status" value="1"/>
</dbReference>
<dbReference type="Gene3D" id="3.80.30.20">
    <property type="entry name" value="tm_1862 like domain"/>
    <property type="match status" value="1"/>
</dbReference>
<dbReference type="SFLD" id="SFLDG01082">
    <property type="entry name" value="B12-binding_domain_containing"/>
    <property type="match status" value="1"/>
</dbReference>
<dbReference type="RefSeq" id="WP_186996938.1">
    <property type="nucleotide sequence ID" value="NZ_JACOQK010000001.1"/>
</dbReference>
<proteinExistence type="inferred from homology"/>
<feature type="domain" description="TRAM" evidence="9">
    <location>
        <begin position="374"/>
        <end position="442"/>
    </location>
</feature>
<evidence type="ECO:0000256" key="4">
    <source>
        <dbReference type="ARBA" id="ARBA00022691"/>
    </source>
</evidence>
<evidence type="ECO:0000256" key="3">
    <source>
        <dbReference type="ARBA" id="ARBA00022679"/>
    </source>
</evidence>
<keyword evidence="2 8" id="KW-0963">Cytoplasm</keyword>
<dbReference type="EMBL" id="JACOQK010000001">
    <property type="protein sequence ID" value="MBC5788388.1"/>
    <property type="molecule type" value="Genomic_DNA"/>
</dbReference>
<dbReference type="InterPro" id="IPR005840">
    <property type="entry name" value="Ribosomal_uS12_MeSTrfase_RimO"/>
</dbReference>
<dbReference type="Proteomes" id="UP000649151">
    <property type="component" value="Unassembled WGS sequence"/>
</dbReference>
<keyword evidence="4 8" id="KW-0949">S-adenosyl-L-methionine</keyword>
<dbReference type="Gene3D" id="2.40.50.140">
    <property type="entry name" value="Nucleic acid-binding proteins"/>
    <property type="match status" value="1"/>
</dbReference>
<evidence type="ECO:0000259" key="11">
    <source>
        <dbReference type="PROSITE" id="PS51918"/>
    </source>
</evidence>
<dbReference type="InterPro" id="IPR005839">
    <property type="entry name" value="Methylthiotransferase"/>
</dbReference>
<dbReference type="CDD" id="cd01335">
    <property type="entry name" value="Radical_SAM"/>
    <property type="match status" value="1"/>
</dbReference>
<dbReference type="Pfam" id="PF18693">
    <property type="entry name" value="TRAM_2"/>
    <property type="match status" value="1"/>
</dbReference>
<feature type="binding site" evidence="8">
    <location>
        <position position="82"/>
    </location>
    <ligand>
        <name>[4Fe-4S] cluster</name>
        <dbReference type="ChEBI" id="CHEBI:49883"/>
        <label>1</label>
    </ligand>
</feature>
<dbReference type="InterPro" id="IPR007197">
    <property type="entry name" value="rSAM"/>
</dbReference>
<dbReference type="PROSITE" id="PS51449">
    <property type="entry name" value="MTTASE_N"/>
    <property type="match status" value="1"/>
</dbReference>
<dbReference type="HAMAP" id="MF_01865">
    <property type="entry name" value="MTTase_RimO"/>
    <property type="match status" value="1"/>
</dbReference>
<dbReference type="EC" id="2.8.4.4" evidence="8"/>
<comment type="caution">
    <text evidence="12">The sequence shown here is derived from an EMBL/GenBank/DDBJ whole genome shotgun (WGS) entry which is preliminary data.</text>
</comment>
<comment type="function">
    <text evidence="8">Catalyzes the methylthiolation of an aspartic acid residue of ribosomal protein uS12.</text>
</comment>
<name>A0ABR7ITI2_9CLOT</name>
<comment type="cofactor">
    <cofactor evidence="8">
        <name>[4Fe-4S] cluster</name>
        <dbReference type="ChEBI" id="CHEBI:49883"/>
    </cofactor>
    <text evidence="8">Binds 2 [4Fe-4S] clusters. One cluster is coordinated with 3 cysteines and an exchangeable S-adenosyl-L-methionine.</text>
</comment>
<dbReference type="InterPro" id="IPR006638">
    <property type="entry name" value="Elp3/MiaA/NifB-like_rSAM"/>
</dbReference>
<keyword evidence="7 8" id="KW-0411">Iron-sulfur</keyword>
<dbReference type="Pfam" id="PF04055">
    <property type="entry name" value="Radical_SAM"/>
    <property type="match status" value="1"/>
</dbReference>
<dbReference type="PANTHER" id="PTHR43837:SF1">
    <property type="entry name" value="RIBOSOMAL PROTEIN US12 METHYLTHIOTRANSFERASE RIMO"/>
    <property type="match status" value="1"/>
</dbReference>
<evidence type="ECO:0000256" key="6">
    <source>
        <dbReference type="ARBA" id="ARBA00023004"/>
    </source>
</evidence>
<feature type="binding site" evidence="8">
    <location>
        <position position="48"/>
    </location>
    <ligand>
        <name>[4Fe-4S] cluster</name>
        <dbReference type="ChEBI" id="CHEBI:49883"/>
        <label>1</label>
    </ligand>
</feature>
<dbReference type="SFLD" id="SFLDF00274">
    <property type="entry name" value="ribosomal_protein_S12_methylth"/>
    <property type="match status" value="1"/>
</dbReference>
<dbReference type="GO" id="GO:0103039">
    <property type="term" value="F:protein methylthiotransferase activity"/>
    <property type="evidence" value="ECO:0007669"/>
    <property type="project" value="UniProtKB-EC"/>
</dbReference>
<dbReference type="SFLD" id="SFLDS00029">
    <property type="entry name" value="Radical_SAM"/>
    <property type="match status" value="1"/>
</dbReference>
<protein>
    <recommendedName>
        <fullName evidence="8">Ribosomal protein uS12 methylthiotransferase RimO</fullName>
        <shortName evidence="8">uS12 MTTase</shortName>
        <shortName evidence="8">uS12 methylthiotransferase</shortName>
        <ecNumber evidence="8">2.8.4.4</ecNumber>
    </recommendedName>
    <alternativeName>
        <fullName evidence="8">Ribosomal protein uS12 (aspartate-C(3))-methylthiotransferase</fullName>
    </alternativeName>
    <alternativeName>
        <fullName evidence="8">Ribosome maturation factor RimO</fullName>
    </alternativeName>
</protein>
<accession>A0ABR7ITI2</accession>
<feature type="binding site" evidence="8">
    <location>
        <position position="162"/>
    </location>
    <ligand>
        <name>[4Fe-4S] cluster</name>
        <dbReference type="ChEBI" id="CHEBI:49883"/>
        <label>2</label>
        <note>4Fe-4S-S-AdoMet</note>
    </ligand>
</feature>
<evidence type="ECO:0000256" key="2">
    <source>
        <dbReference type="ARBA" id="ARBA00022490"/>
    </source>
</evidence>
<dbReference type="SMART" id="SM00729">
    <property type="entry name" value="Elp3"/>
    <property type="match status" value="1"/>
</dbReference>
<keyword evidence="12" id="KW-0687">Ribonucleoprotein</keyword>
<keyword evidence="3 8" id="KW-0808">Transferase</keyword>
<dbReference type="InterPro" id="IPR002792">
    <property type="entry name" value="TRAM_dom"/>
</dbReference>
<dbReference type="Pfam" id="PF00919">
    <property type="entry name" value="UPF0004"/>
    <property type="match status" value="1"/>
</dbReference>
<organism evidence="12 13">
    <name type="scientific">Clostridium facile</name>
    <dbReference type="NCBI Taxonomy" id="2763035"/>
    <lineage>
        <taxon>Bacteria</taxon>
        <taxon>Bacillati</taxon>
        <taxon>Bacillota</taxon>
        <taxon>Clostridia</taxon>
        <taxon>Eubacteriales</taxon>
        <taxon>Clostridiaceae</taxon>
        <taxon>Clostridium</taxon>
    </lineage>
</organism>
<feature type="domain" description="MTTase N-terminal" evidence="10">
    <location>
        <begin position="3"/>
        <end position="119"/>
    </location>
</feature>
<feature type="domain" description="Radical SAM core" evidence="11">
    <location>
        <begin position="141"/>
        <end position="371"/>
    </location>
</feature>
<comment type="similarity">
    <text evidence="8">Belongs to the methylthiotransferase family. RimO subfamily.</text>
</comment>
<evidence type="ECO:0000313" key="12">
    <source>
        <dbReference type="EMBL" id="MBC5788388.1"/>
    </source>
</evidence>
<evidence type="ECO:0000259" key="10">
    <source>
        <dbReference type="PROSITE" id="PS51449"/>
    </source>
</evidence>
<gene>
    <name evidence="8 12" type="primary">rimO</name>
    <name evidence="12" type="ORF">H8Z77_10270</name>
</gene>
<dbReference type="SUPFAM" id="SSF102114">
    <property type="entry name" value="Radical SAM enzymes"/>
    <property type="match status" value="1"/>
</dbReference>
<evidence type="ECO:0000259" key="9">
    <source>
        <dbReference type="PROSITE" id="PS50926"/>
    </source>
</evidence>
<keyword evidence="6 8" id="KW-0408">Iron</keyword>
<dbReference type="PROSITE" id="PS51918">
    <property type="entry name" value="RADICAL_SAM"/>
    <property type="match status" value="1"/>
</dbReference>
<keyword evidence="12" id="KW-0689">Ribosomal protein</keyword>
<evidence type="ECO:0000256" key="7">
    <source>
        <dbReference type="ARBA" id="ARBA00023014"/>
    </source>
</evidence>
<dbReference type="InterPro" id="IPR013848">
    <property type="entry name" value="Methylthiotransferase_N"/>
</dbReference>
<dbReference type="InterPro" id="IPR023404">
    <property type="entry name" value="rSAM_horseshoe"/>
</dbReference>
<dbReference type="InterPro" id="IPR038135">
    <property type="entry name" value="Methylthiotransferase_N_sf"/>
</dbReference>
<dbReference type="SFLD" id="SFLDG01061">
    <property type="entry name" value="methylthiotransferase"/>
    <property type="match status" value="1"/>
</dbReference>
<feature type="binding site" evidence="8">
    <location>
        <position position="155"/>
    </location>
    <ligand>
        <name>[4Fe-4S] cluster</name>
        <dbReference type="ChEBI" id="CHEBI:49883"/>
        <label>2</label>
        <note>4Fe-4S-S-AdoMet</note>
    </ligand>
</feature>
<dbReference type="InterPro" id="IPR058240">
    <property type="entry name" value="rSAM_sf"/>
</dbReference>
<dbReference type="PANTHER" id="PTHR43837">
    <property type="entry name" value="RIBOSOMAL PROTEIN S12 METHYLTHIOTRANSFERASE RIMO"/>
    <property type="match status" value="1"/>
</dbReference>
<evidence type="ECO:0000313" key="13">
    <source>
        <dbReference type="Proteomes" id="UP000649151"/>
    </source>
</evidence>
<reference evidence="12 13" key="1">
    <citation type="submission" date="2020-08" db="EMBL/GenBank/DDBJ databases">
        <title>Genome public.</title>
        <authorList>
            <person name="Liu C."/>
            <person name="Sun Q."/>
        </authorList>
    </citation>
    <scope>NUCLEOTIDE SEQUENCE [LARGE SCALE GENOMIC DNA]</scope>
    <source>
        <strain evidence="12 13">NSJ-27</strain>
    </source>
</reference>
<comment type="catalytic activity">
    <reaction evidence="8">
        <text>L-aspartate(89)-[ribosomal protein uS12]-hydrogen + (sulfur carrier)-SH + AH2 + 2 S-adenosyl-L-methionine = 3-methylsulfanyl-L-aspartate(89)-[ribosomal protein uS12]-hydrogen + (sulfur carrier)-H + 5'-deoxyadenosine + L-methionine + A + S-adenosyl-L-homocysteine + 2 H(+)</text>
        <dbReference type="Rhea" id="RHEA:37087"/>
        <dbReference type="Rhea" id="RHEA-COMP:10460"/>
        <dbReference type="Rhea" id="RHEA-COMP:10461"/>
        <dbReference type="Rhea" id="RHEA-COMP:14737"/>
        <dbReference type="Rhea" id="RHEA-COMP:14739"/>
        <dbReference type="ChEBI" id="CHEBI:13193"/>
        <dbReference type="ChEBI" id="CHEBI:15378"/>
        <dbReference type="ChEBI" id="CHEBI:17319"/>
        <dbReference type="ChEBI" id="CHEBI:17499"/>
        <dbReference type="ChEBI" id="CHEBI:29917"/>
        <dbReference type="ChEBI" id="CHEBI:29961"/>
        <dbReference type="ChEBI" id="CHEBI:57844"/>
        <dbReference type="ChEBI" id="CHEBI:57856"/>
        <dbReference type="ChEBI" id="CHEBI:59789"/>
        <dbReference type="ChEBI" id="CHEBI:64428"/>
        <dbReference type="ChEBI" id="CHEBI:73599"/>
        <dbReference type="EC" id="2.8.4.4"/>
    </reaction>
</comment>
<dbReference type="InterPro" id="IPR020612">
    <property type="entry name" value="Methylthiotransferase_CS"/>
</dbReference>